<feature type="compositionally biased region" description="Gly residues" evidence="1">
    <location>
        <begin position="30"/>
        <end position="42"/>
    </location>
</feature>
<accession>A0ABR1J1V6</accession>
<keyword evidence="2" id="KW-1133">Transmembrane helix</keyword>
<evidence type="ECO:0000256" key="2">
    <source>
        <dbReference type="SAM" id="Phobius"/>
    </source>
</evidence>
<evidence type="ECO:0000313" key="4">
    <source>
        <dbReference type="EMBL" id="KAK7448044.1"/>
    </source>
</evidence>
<dbReference type="Proteomes" id="UP001498398">
    <property type="component" value="Unassembled WGS sequence"/>
</dbReference>
<feature type="chain" id="PRO_5046105155" evidence="3">
    <location>
        <begin position="19"/>
        <end position="350"/>
    </location>
</feature>
<feature type="compositionally biased region" description="Low complexity" evidence="1">
    <location>
        <begin position="43"/>
        <end position="62"/>
    </location>
</feature>
<keyword evidence="5" id="KW-1185">Reference proteome</keyword>
<keyword evidence="3" id="KW-0732">Signal</keyword>
<comment type="caution">
    <text evidence="4">The sequence shown here is derived from an EMBL/GenBank/DDBJ whole genome shotgun (WGS) entry which is preliminary data.</text>
</comment>
<name>A0ABR1J1V6_9AGAR</name>
<protein>
    <submittedName>
        <fullName evidence="4">Uncharacterized protein</fullName>
    </submittedName>
</protein>
<feature type="transmembrane region" description="Helical" evidence="2">
    <location>
        <begin position="330"/>
        <end position="349"/>
    </location>
</feature>
<keyword evidence="2" id="KW-0472">Membrane</keyword>
<evidence type="ECO:0000256" key="1">
    <source>
        <dbReference type="SAM" id="MobiDB-lite"/>
    </source>
</evidence>
<evidence type="ECO:0000313" key="5">
    <source>
        <dbReference type="Proteomes" id="UP001498398"/>
    </source>
</evidence>
<sequence>MKLLHALLLATLLHLAHTQEATELSRRKGGGGGHGGHSGGRSSGSRSSSSGGSHSSSSGKSSPISFSGNGKSASTTSNGGGTPIVIPNGEAFSGRSFGGGDRQGVYGTRIYGSGYPPTYVGSSCTCLPSYCPCRGVANRGFPFYFWPLVWGGATFALVAPYLYTSLEYGLPTNTSRPGGAETTVPFISVSNGTIFRILSDNTTITSLITSIQASGDSGGCGYLIKANGSGVATPYQVDNSSSTSDTLTGPRPEQAIQYYRASSVVLTLDGYNNSVVYESQSSSNTSTSNATLTDTPLPLGIDTTLLDCLNQTIGKQVLLVDGAVGMARTLVLRMAVVAGAVLGLVNGFAV</sequence>
<proteinExistence type="predicted"/>
<feature type="region of interest" description="Disordered" evidence="1">
    <location>
        <begin position="23"/>
        <end position="85"/>
    </location>
</feature>
<reference evidence="4 5" key="1">
    <citation type="submission" date="2024-01" db="EMBL/GenBank/DDBJ databases">
        <title>A draft genome for the cacao thread blight pathogen Marasmiellus scandens.</title>
        <authorList>
            <person name="Baruah I.K."/>
            <person name="Leung J."/>
            <person name="Bukari Y."/>
            <person name="Amoako-Attah I."/>
            <person name="Meinhardt L.W."/>
            <person name="Bailey B.A."/>
            <person name="Cohen S.P."/>
        </authorList>
    </citation>
    <scope>NUCLEOTIDE SEQUENCE [LARGE SCALE GENOMIC DNA]</scope>
    <source>
        <strain evidence="4 5">GH-19</strain>
    </source>
</reference>
<gene>
    <name evidence="4" type="ORF">VKT23_013801</name>
</gene>
<feature type="compositionally biased region" description="Polar residues" evidence="1">
    <location>
        <begin position="63"/>
        <end position="77"/>
    </location>
</feature>
<organism evidence="4 5">
    <name type="scientific">Marasmiellus scandens</name>
    <dbReference type="NCBI Taxonomy" id="2682957"/>
    <lineage>
        <taxon>Eukaryota</taxon>
        <taxon>Fungi</taxon>
        <taxon>Dikarya</taxon>
        <taxon>Basidiomycota</taxon>
        <taxon>Agaricomycotina</taxon>
        <taxon>Agaricomycetes</taxon>
        <taxon>Agaricomycetidae</taxon>
        <taxon>Agaricales</taxon>
        <taxon>Marasmiineae</taxon>
        <taxon>Omphalotaceae</taxon>
        <taxon>Marasmiellus</taxon>
    </lineage>
</organism>
<evidence type="ECO:0000256" key="3">
    <source>
        <dbReference type="SAM" id="SignalP"/>
    </source>
</evidence>
<dbReference type="EMBL" id="JBANRG010000039">
    <property type="protein sequence ID" value="KAK7448044.1"/>
    <property type="molecule type" value="Genomic_DNA"/>
</dbReference>
<keyword evidence="2" id="KW-0812">Transmembrane</keyword>
<feature type="transmembrane region" description="Helical" evidence="2">
    <location>
        <begin position="143"/>
        <end position="163"/>
    </location>
</feature>
<feature type="signal peptide" evidence="3">
    <location>
        <begin position="1"/>
        <end position="18"/>
    </location>
</feature>